<proteinExistence type="inferred from homology"/>
<dbReference type="GO" id="GO:0033854">
    <property type="term" value="F:glutamate-prephenate aminotransferase activity"/>
    <property type="evidence" value="ECO:0007669"/>
    <property type="project" value="UniProtKB-ARBA"/>
</dbReference>
<dbReference type="GO" id="GO:0004069">
    <property type="term" value="F:L-aspartate:2-oxoglutarate aminotransferase activity"/>
    <property type="evidence" value="ECO:0007669"/>
    <property type="project" value="UniProtKB-ARBA"/>
</dbReference>
<dbReference type="GO" id="GO:0009095">
    <property type="term" value="P:aromatic amino acid family biosynthetic process, prephenate pathway"/>
    <property type="evidence" value="ECO:0007669"/>
    <property type="project" value="UniProtKB-ARBA"/>
</dbReference>
<sequence>MAIFNHPKTSSHHINKSTAAAASYSLQGSSSIASTQPPLKLQSVSNGSKSLSLSSQLQSFSVKSSCTRGTHLRRVSAAASTDISSDAIEVDITLSPRVNSVKPSKTLTVIDQAIALAEAGLPVIRLNAGEPDFDTPAAGINAIREGYTRYTPNAGTLELRTAICHKLKEENGISYTPDQILVSNGAKQGILQAVLAVCSPGDEVLIPAPFWVSYPEMARLADANPAILPTRISENFLLDPQLLESKLTEKSRLLILCSPCNPTGSVYPSKLLEQIAARHCRLLVDFCPRLSDENYERIIYALATHTSFASLSVMWDRTLTVNGFSKAFTMTGWRLGYLAGPKHFVAACGKVQSQFTSGASSISQKAAAATLEVGYAGGEAVSTMVKAFRERRNFLGRFHLFLDFSSYYGLKVEGFAVTSGSESSCQYLLDKAQVALVPGDAFGDDSCIRISYVESLTTLQEAVERIKEALVSLKPTVPV</sequence>
<dbReference type="FunFam" id="3.40.640.10:FF:000033">
    <property type="entry name" value="Aspartate aminotransferase"/>
    <property type="match status" value="1"/>
</dbReference>
<dbReference type="PANTHER" id="PTHR46383">
    <property type="entry name" value="ASPARTATE AMINOTRANSFERASE"/>
    <property type="match status" value="1"/>
</dbReference>
<gene>
    <name evidence="10" type="ORF">CDL12_09367</name>
</gene>
<dbReference type="InterPro" id="IPR004839">
    <property type="entry name" value="Aminotransferase_I/II_large"/>
</dbReference>
<evidence type="ECO:0000256" key="4">
    <source>
        <dbReference type="ARBA" id="ARBA00022679"/>
    </source>
</evidence>
<evidence type="ECO:0000259" key="9">
    <source>
        <dbReference type="Pfam" id="PF00155"/>
    </source>
</evidence>
<dbReference type="Gene3D" id="3.40.640.10">
    <property type="entry name" value="Type I PLP-dependent aspartate aminotransferase-like (Major domain)"/>
    <property type="match status" value="1"/>
</dbReference>
<evidence type="ECO:0000256" key="6">
    <source>
        <dbReference type="ARBA" id="ARBA00060544"/>
    </source>
</evidence>
<comment type="similarity">
    <text evidence="2">Belongs to the class-I pyridoxal-phosphate-dependent aminotransferase family.</text>
</comment>
<dbReference type="SUPFAM" id="SSF53383">
    <property type="entry name" value="PLP-dependent transferases"/>
    <property type="match status" value="1"/>
</dbReference>
<evidence type="ECO:0000256" key="5">
    <source>
        <dbReference type="ARBA" id="ARBA00022898"/>
    </source>
</evidence>
<dbReference type="AlphaFoldDB" id="A0A2G9HKC5"/>
<dbReference type="GO" id="GO:0030170">
    <property type="term" value="F:pyridoxal phosphate binding"/>
    <property type="evidence" value="ECO:0007669"/>
    <property type="project" value="InterPro"/>
</dbReference>
<dbReference type="InterPro" id="IPR015424">
    <property type="entry name" value="PyrdxlP-dep_Trfase"/>
</dbReference>
<comment type="cofactor">
    <cofactor evidence="1">
        <name>pyridoxal 5'-phosphate</name>
        <dbReference type="ChEBI" id="CHEBI:597326"/>
    </cofactor>
</comment>
<evidence type="ECO:0000313" key="11">
    <source>
        <dbReference type="Proteomes" id="UP000231279"/>
    </source>
</evidence>
<reference evidence="11" key="1">
    <citation type="journal article" date="2018" name="Gigascience">
        <title>Genome assembly of the Pink Ipe (Handroanthus impetiginosus, Bignoniaceae), a highly valued, ecologically keystone Neotropical timber forest tree.</title>
        <authorList>
            <person name="Silva-Junior O.B."/>
            <person name="Grattapaglia D."/>
            <person name="Novaes E."/>
            <person name="Collevatti R.G."/>
        </authorList>
    </citation>
    <scope>NUCLEOTIDE SEQUENCE [LARGE SCALE GENOMIC DNA]</scope>
    <source>
        <strain evidence="11">cv. UFG-1</strain>
    </source>
</reference>
<dbReference type="InterPro" id="IPR015422">
    <property type="entry name" value="PyrdxlP-dep_Trfase_small"/>
</dbReference>
<keyword evidence="4 10" id="KW-0808">Transferase</keyword>
<dbReference type="GO" id="GO:0033853">
    <property type="term" value="F:aspartate-prephenate aminotransferase activity"/>
    <property type="evidence" value="ECO:0007669"/>
    <property type="project" value="UniProtKB-ARBA"/>
</dbReference>
<dbReference type="InterPro" id="IPR050596">
    <property type="entry name" value="AspAT/PAT-like"/>
</dbReference>
<dbReference type="Gene3D" id="3.90.1150.10">
    <property type="entry name" value="Aspartate Aminotransferase, domain 1"/>
    <property type="match status" value="1"/>
</dbReference>
<comment type="pathway">
    <text evidence="7">Amino-acid biosynthesis; L-phenylalanine biosynthesis; L-arogenate from prephenate (L-Asp route): step 1/1.</text>
</comment>
<dbReference type="InterPro" id="IPR015421">
    <property type="entry name" value="PyrdxlP-dep_Trfase_major"/>
</dbReference>
<evidence type="ECO:0000256" key="8">
    <source>
        <dbReference type="ARBA" id="ARBA00074369"/>
    </source>
</evidence>
<dbReference type="EMBL" id="NKXS01001564">
    <property type="protein sequence ID" value="PIN17969.1"/>
    <property type="molecule type" value="Genomic_DNA"/>
</dbReference>
<feature type="domain" description="Aminotransferase class I/classII large" evidence="9">
    <location>
        <begin position="123"/>
        <end position="466"/>
    </location>
</feature>
<dbReference type="STRING" id="429701.A0A2G9HKC5"/>
<evidence type="ECO:0000256" key="7">
    <source>
        <dbReference type="ARBA" id="ARBA00060601"/>
    </source>
</evidence>
<comment type="pathway">
    <text evidence="6">Amino-acid biosynthesis; L-phenylalanine biosynthesis; L-arogenate from prephenate (L-Glu route): step 1/1.</text>
</comment>
<name>A0A2G9HKC5_9LAMI</name>
<dbReference type="Pfam" id="PF00155">
    <property type="entry name" value="Aminotran_1_2"/>
    <property type="match status" value="1"/>
</dbReference>
<keyword evidence="5" id="KW-0663">Pyridoxal phosphate</keyword>
<dbReference type="Proteomes" id="UP000231279">
    <property type="component" value="Unassembled WGS sequence"/>
</dbReference>
<keyword evidence="11" id="KW-1185">Reference proteome</keyword>
<organism evidence="10 11">
    <name type="scientific">Handroanthus impetiginosus</name>
    <dbReference type="NCBI Taxonomy" id="429701"/>
    <lineage>
        <taxon>Eukaryota</taxon>
        <taxon>Viridiplantae</taxon>
        <taxon>Streptophyta</taxon>
        <taxon>Embryophyta</taxon>
        <taxon>Tracheophyta</taxon>
        <taxon>Spermatophyta</taxon>
        <taxon>Magnoliopsida</taxon>
        <taxon>eudicotyledons</taxon>
        <taxon>Gunneridae</taxon>
        <taxon>Pentapetalae</taxon>
        <taxon>asterids</taxon>
        <taxon>lamiids</taxon>
        <taxon>Lamiales</taxon>
        <taxon>Bignoniaceae</taxon>
        <taxon>Crescentiina</taxon>
        <taxon>Tabebuia alliance</taxon>
        <taxon>Handroanthus</taxon>
    </lineage>
</organism>
<protein>
    <recommendedName>
        <fullName evidence="8">Bifunctional aspartate aminotransferase and glutamate/aspartate-prephenate aminotransferase</fullName>
    </recommendedName>
</protein>
<evidence type="ECO:0000256" key="1">
    <source>
        <dbReference type="ARBA" id="ARBA00001933"/>
    </source>
</evidence>
<keyword evidence="3 10" id="KW-0032">Aminotransferase</keyword>
<dbReference type="PANTHER" id="PTHR46383:SF1">
    <property type="entry name" value="ASPARTATE AMINOTRANSFERASE"/>
    <property type="match status" value="1"/>
</dbReference>
<comment type="caution">
    <text evidence="10">The sequence shown here is derived from an EMBL/GenBank/DDBJ whole genome shotgun (WGS) entry which is preliminary data.</text>
</comment>
<dbReference type="CDD" id="cd00609">
    <property type="entry name" value="AAT_like"/>
    <property type="match status" value="1"/>
</dbReference>
<evidence type="ECO:0000256" key="2">
    <source>
        <dbReference type="ARBA" id="ARBA00007441"/>
    </source>
</evidence>
<evidence type="ECO:0000256" key="3">
    <source>
        <dbReference type="ARBA" id="ARBA00022576"/>
    </source>
</evidence>
<accession>A0A2G9HKC5</accession>
<evidence type="ECO:0000313" key="10">
    <source>
        <dbReference type="EMBL" id="PIN17969.1"/>
    </source>
</evidence>
<dbReference type="OrthoDB" id="2414662at2759"/>